<reference evidence="9" key="2">
    <citation type="submission" date="2017-09" db="EMBL/GenBank/DDBJ databases">
        <authorList>
            <person name="Sela D.A."/>
            <person name="Albert K."/>
        </authorList>
    </citation>
    <scope>NUCLEOTIDE SEQUENCE [LARGE SCALE GENOMIC DNA]</scope>
    <source>
        <strain evidence="9">UMA51805</strain>
    </source>
</reference>
<evidence type="ECO:0000313" key="7">
    <source>
        <dbReference type="EMBL" id="KAA8815790.1"/>
    </source>
</evidence>
<dbReference type="SUPFAM" id="SSF55347">
    <property type="entry name" value="Glyceraldehyde-3-phosphate dehydrogenase-like, C-terminal domain"/>
    <property type="match status" value="1"/>
</dbReference>
<name>A0A2T3GDD3_9BIFI</name>
<evidence type="ECO:0000259" key="5">
    <source>
        <dbReference type="Pfam" id="PF01408"/>
    </source>
</evidence>
<feature type="domain" description="Gfo/Idh/MocA-like oxidoreductase C-terminal" evidence="6">
    <location>
        <begin position="136"/>
        <end position="322"/>
    </location>
</feature>
<proteinExistence type="inferred from homology"/>
<keyword evidence="3 4" id="KW-0520">NAD</keyword>
<dbReference type="InterPro" id="IPR023794">
    <property type="entry name" value="MI/DCI_dehydrogenase"/>
</dbReference>
<dbReference type="EC" id="1.1.1.18" evidence="4"/>
<evidence type="ECO:0000259" key="6">
    <source>
        <dbReference type="Pfam" id="PF02894"/>
    </source>
</evidence>
<reference evidence="7 10" key="4">
    <citation type="journal article" date="2019" name="Syst. Appl. Microbiol.">
        <title>Characterization of Bifidobacterium species in feaces of the Egyptian fruit bat: Description of B. vespertilionis sp. nov. and B. rousetti sp. nov.</title>
        <authorList>
            <person name="Modesto M."/>
            <person name="Satti M."/>
            <person name="Watanabe K."/>
            <person name="Puglisi E."/>
            <person name="Morelli L."/>
            <person name="Huang C.-H."/>
            <person name="Liou J.-S."/>
            <person name="Miyashita M."/>
            <person name="Tamura T."/>
            <person name="Saito S."/>
            <person name="Mori K."/>
            <person name="Huang L."/>
            <person name="Sciavilla P."/>
            <person name="Sandri C."/>
            <person name="Spiezio C."/>
            <person name="Vitali F."/>
            <person name="Cavalieri D."/>
            <person name="Perpetuini G."/>
            <person name="Tofalo R."/>
            <person name="Bonetti A."/>
            <person name="Arita M."/>
            <person name="Mattarelli P."/>
        </authorList>
    </citation>
    <scope>NUCLEOTIDE SEQUENCE [LARGE SCALE GENOMIC DNA]</scope>
    <source>
        <strain evidence="7 10">RST27</strain>
    </source>
</reference>
<dbReference type="PANTHER" id="PTHR43593">
    <property type="match status" value="1"/>
</dbReference>
<comment type="similarity">
    <text evidence="1 4">Belongs to the Gfo/Idh/MocA family.</text>
</comment>
<dbReference type="InterPro" id="IPR000683">
    <property type="entry name" value="Gfo/Idh/MocA-like_OxRdtase_N"/>
</dbReference>
<evidence type="ECO:0000256" key="4">
    <source>
        <dbReference type="HAMAP-Rule" id="MF_01671"/>
    </source>
</evidence>
<dbReference type="HAMAP" id="MF_01671">
    <property type="entry name" value="IolG"/>
    <property type="match status" value="1"/>
</dbReference>
<accession>A0A2T3GDD3</accession>
<dbReference type="Pfam" id="PF02894">
    <property type="entry name" value="GFO_IDH_MocA_C"/>
    <property type="match status" value="1"/>
</dbReference>
<dbReference type="PANTHER" id="PTHR43593:SF1">
    <property type="entry name" value="INOSITOL 2-DEHYDROGENASE"/>
    <property type="match status" value="1"/>
</dbReference>
<dbReference type="InterPro" id="IPR036291">
    <property type="entry name" value="NAD(P)-bd_dom_sf"/>
</dbReference>
<dbReference type="GO" id="GO:0019310">
    <property type="term" value="P:inositol catabolic process"/>
    <property type="evidence" value="ECO:0007669"/>
    <property type="project" value="UniProtKB-UniRule"/>
</dbReference>
<dbReference type="Gene3D" id="3.40.50.720">
    <property type="entry name" value="NAD(P)-binding Rossmann-like Domain"/>
    <property type="match status" value="1"/>
</dbReference>
<evidence type="ECO:0000313" key="9">
    <source>
        <dbReference type="Proteomes" id="UP000240228"/>
    </source>
</evidence>
<comment type="caution">
    <text evidence="8">The sequence shown here is derived from an EMBL/GenBank/DDBJ whole genome shotgun (WGS) entry which is preliminary data.</text>
</comment>
<sequence length="342" mass="37962">MTLRLGIIGVGTMGSDHARRIAETINGATLAGVSDLIPERAQAIHDKFGAKIYEDGLDLVRDPQIDAVVVATAPHETHEQFVLEAIKLGKYVLSEKPLTTSAAGCRKIVDAEIAAGKRLVQVGFMRRYDKGYQEIRKAIVSGELGEPLLIHCAHRNMTTPPVYNSDMSIVETAIHEVDVLHYLLGENYESALTFLPKKQTRYTHEGLHDPQIVELDTESGVHIDLEVFVNNQMGYDINCRVVFEKGEIALHAPQNTIVKVAESERERIPAEYTERFRQAYDTEFQAFVDGVANDALTGPTAWDGLVACVTCDALFASRDEGGVRKQVELPETPQFYIDNHMD</sequence>
<dbReference type="AlphaFoldDB" id="A0A2T3GDD3"/>
<dbReference type="SUPFAM" id="SSF51735">
    <property type="entry name" value="NAD(P)-binding Rossmann-fold domains"/>
    <property type="match status" value="1"/>
</dbReference>
<protein>
    <recommendedName>
        <fullName evidence="4">Inositol 2-dehydrogenase</fullName>
        <ecNumber evidence="4">1.1.1.18</ecNumber>
    </recommendedName>
    <alternativeName>
        <fullName evidence="4">Myo-inositol 2-dehydrogenase</fullName>
        <shortName evidence="4">MI 2-dehydrogenase</shortName>
    </alternativeName>
</protein>
<evidence type="ECO:0000313" key="8">
    <source>
        <dbReference type="EMBL" id="PST47411.1"/>
    </source>
</evidence>
<comment type="catalytic activity">
    <reaction evidence="4">
        <text>myo-inositol + NAD(+) = scyllo-inosose + NADH + H(+)</text>
        <dbReference type="Rhea" id="RHEA:16949"/>
        <dbReference type="ChEBI" id="CHEBI:15378"/>
        <dbReference type="ChEBI" id="CHEBI:17268"/>
        <dbReference type="ChEBI" id="CHEBI:17811"/>
        <dbReference type="ChEBI" id="CHEBI:57540"/>
        <dbReference type="ChEBI" id="CHEBI:57945"/>
        <dbReference type="EC" id="1.1.1.18"/>
    </reaction>
</comment>
<evidence type="ECO:0000256" key="3">
    <source>
        <dbReference type="ARBA" id="ARBA00023027"/>
    </source>
</evidence>
<evidence type="ECO:0000256" key="1">
    <source>
        <dbReference type="ARBA" id="ARBA00010928"/>
    </source>
</evidence>
<dbReference type="EMBL" id="RZJP01000003">
    <property type="protein sequence ID" value="KAA8815790.1"/>
    <property type="molecule type" value="Genomic_DNA"/>
</dbReference>
<organism evidence="8 9">
    <name type="scientific">Bifidobacterium callitrichos</name>
    <dbReference type="NCBI Taxonomy" id="762209"/>
    <lineage>
        <taxon>Bacteria</taxon>
        <taxon>Bacillati</taxon>
        <taxon>Actinomycetota</taxon>
        <taxon>Actinomycetes</taxon>
        <taxon>Bifidobacteriales</taxon>
        <taxon>Bifidobacteriaceae</taxon>
        <taxon>Bifidobacterium</taxon>
    </lineage>
</organism>
<evidence type="ECO:0000256" key="2">
    <source>
        <dbReference type="ARBA" id="ARBA00023002"/>
    </source>
</evidence>
<keyword evidence="9" id="KW-1185">Reference proteome</keyword>
<dbReference type="InterPro" id="IPR004104">
    <property type="entry name" value="Gfo/Idh/MocA-like_OxRdtase_C"/>
</dbReference>
<comment type="function">
    <text evidence="4">Involved in the oxidation of myo-inositol (MI) to 2-keto-myo-inositol (2KMI or 2-inosose).</text>
</comment>
<dbReference type="EMBL" id="NWTX01000001">
    <property type="protein sequence ID" value="PST47411.1"/>
    <property type="molecule type" value="Genomic_DNA"/>
</dbReference>
<dbReference type="Proteomes" id="UP000240228">
    <property type="component" value="Unassembled WGS sequence"/>
</dbReference>
<dbReference type="GO" id="GO:0050112">
    <property type="term" value="F:inositol 2-dehydrogenase (NAD+) activity"/>
    <property type="evidence" value="ECO:0007669"/>
    <property type="project" value="UniProtKB-UniRule"/>
</dbReference>
<dbReference type="Proteomes" id="UP000326060">
    <property type="component" value="Unassembled WGS sequence"/>
</dbReference>
<dbReference type="Gene3D" id="3.30.360.10">
    <property type="entry name" value="Dihydrodipicolinate Reductase, domain 2"/>
    <property type="match status" value="1"/>
</dbReference>
<gene>
    <name evidence="4" type="primary">iolG</name>
    <name evidence="8" type="ORF">CPA40_00910</name>
    <name evidence="7" type="ORF">EMB92_07470</name>
</gene>
<dbReference type="InterPro" id="IPR050424">
    <property type="entry name" value="Gfo-Idh-MocA_inositol_DH"/>
</dbReference>
<comment type="subunit">
    <text evidence="4">Homotetramer.</text>
</comment>
<feature type="domain" description="Gfo/Idh/MocA-like oxidoreductase N-terminal" evidence="5">
    <location>
        <begin position="4"/>
        <end position="124"/>
    </location>
</feature>
<reference evidence="8 9" key="3">
    <citation type="submission" date="2018-03" db="EMBL/GenBank/DDBJ databases">
        <title>The comparative genomics of Bifidobacterium callitrichos reflects dietary carbohydrate utilization within the common marmoset gut.</title>
        <authorList>
            <person name="Rani A."/>
        </authorList>
    </citation>
    <scope>NUCLEOTIDE SEQUENCE [LARGE SCALE GENOMIC DNA]</scope>
    <source>
        <strain evidence="8 9">UMA51805</strain>
    </source>
</reference>
<reference evidence="8" key="1">
    <citation type="submission" date="2017-09" db="EMBL/GenBank/DDBJ databases">
        <authorList>
            <person name="Ehlers B."/>
            <person name="Leendertz F.H."/>
        </authorList>
    </citation>
    <scope>NUCLEOTIDE SEQUENCE [LARGE SCALE GENOMIC DNA]</scope>
    <source>
        <strain evidence="8">UMA51805</strain>
    </source>
</reference>
<dbReference type="Pfam" id="PF01408">
    <property type="entry name" value="GFO_IDH_MocA"/>
    <property type="match status" value="1"/>
</dbReference>
<dbReference type="RefSeq" id="WP_107043309.1">
    <property type="nucleotide sequence ID" value="NZ_NWTX01000001.1"/>
</dbReference>
<evidence type="ECO:0000313" key="10">
    <source>
        <dbReference type="Proteomes" id="UP000326060"/>
    </source>
</evidence>
<dbReference type="GO" id="GO:0000166">
    <property type="term" value="F:nucleotide binding"/>
    <property type="evidence" value="ECO:0007669"/>
    <property type="project" value="InterPro"/>
</dbReference>
<keyword evidence="2 4" id="KW-0560">Oxidoreductase</keyword>